<protein>
    <submittedName>
        <fullName evidence="1">Uncharacterized protein</fullName>
    </submittedName>
</protein>
<evidence type="ECO:0000313" key="1">
    <source>
        <dbReference type="EMBL" id="GAW27048.1"/>
    </source>
</evidence>
<keyword evidence="2" id="KW-1185">Reference proteome</keyword>
<dbReference type="EMBL" id="DF977510">
    <property type="protein sequence ID" value="GAW27048.1"/>
    <property type="molecule type" value="Genomic_DNA"/>
</dbReference>
<sequence>MPSQISVDNRNLVSGNEDVRWPGIVVRKDACRAIHPLLFEMFLERFRTVIVLFGFAERI</sequence>
<dbReference type="Proteomes" id="UP000054516">
    <property type="component" value="Unassembled WGS sequence"/>
</dbReference>
<evidence type="ECO:0000313" key="2">
    <source>
        <dbReference type="Proteomes" id="UP000054516"/>
    </source>
</evidence>
<gene>
    <name evidence="1" type="ORF">SAMD00023353_6500200</name>
</gene>
<proteinExistence type="predicted"/>
<reference evidence="1" key="1">
    <citation type="submission" date="2016-03" db="EMBL/GenBank/DDBJ databases">
        <title>Draft genome sequence of Rosellinia necatrix.</title>
        <authorList>
            <person name="Kanematsu S."/>
        </authorList>
    </citation>
    <scope>NUCLEOTIDE SEQUENCE [LARGE SCALE GENOMIC DNA]</scope>
    <source>
        <strain evidence="1">W97</strain>
    </source>
</reference>
<organism evidence="1">
    <name type="scientific">Rosellinia necatrix</name>
    <name type="common">White root-rot fungus</name>
    <dbReference type="NCBI Taxonomy" id="77044"/>
    <lineage>
        <taxon>Eukaryota</taxon>
        <taxon>Fungi</taxon>
        <taxon>Dikarya</taxon>
        <taxon>Ascomycota</taxon>
        <taxon>Pezizomycotina</taxon>
        <taxon>Sordariomycetes</taxon>
        <taxon>Xylariomycetidae</taxon>
        <taxon>Xylariales</taxon>
        <taxon>Xylariaceae</taxon>
        <taxon>Rosellinia</taxon>
    </lineage>
</organism>
<dbReference type="AlphaFoldDB" id="A0A1S8AAE1"/>
<name>A0A1S8AAE1_ROSNE</name>
<accession>A0A1S8AAE1</accession>